<name>A0A1Y4LCF8_9FIRM</name>
<evidence type="ECO:0000313" key="2">
    <source>
        <dbReference type="Proteomes" id="UP000195897"/>
    </source>
</evidence>
<dbReference type="AlphaFoldDB" id="A0A1Y4LCF8"/>
<organism evidence="1 2">
    <name type="scientific">Butyricicoccus pullicaecorum</name>
    <dbReference type="NCBI Taxonomy" id="501571"/>
    <lineage>
        <taxon>Bacteria</taxon>
        <taxon>Bacillati</taxon>
        <taxon>Bacillota</taxon>
        <taxon>Clostridia</taxon>
        <taxon>Eubacteriales</taxon>
        <taxon>Butyricicoccaceae</taxon>
        <taxon>Butyricicoccus</taxon>
    </lineage>
</organism>
<dbReference type="Proteomes" id="UP000195897">
    <property type="component" value="Unassembled WGS sequence"/>
</dbReference>
<protein>
    <recommendedName>
        <fullName evidence="3">Orotate phosphoribosyltransferase</fullName>
    </recommendedName>
</protein>
<evidence type="ECO:0000313" key="1">
    <source>
        <dbReference type="EMBL" id="OUP54403.1"/>
    </source>
</evidence>
<sequence length="212" mass="22934">MQQPICVLSKVKSRLYADAIPGHFATNHSHINYYIDMSDLKHKQSLAMTAARSFAARMAGMPVDTILCLEGTEYIGAYLAQELTRESLSSMNTGRDLFLVEPDSNINGQFIFADNLRPMIDGKAVFVMVASASTGQTLSQIAECVEYYGGHVVGNAALFSNISELDGKPVVSLFTGADFPNYQTCAHGKNCPACAAGIPLDAIVTPRGYRKL</sequence>
<dbReference type="Gene3D" id="3.40.50.2020">
    <property type="match status" value="1"/>
</dbReference>
<comment type="caution">
    <text evidence="1">The sequence shown here is derived from an EMBL/GenBank/DDBJ whole genome shotgun (WGS) entry which is preliminary data.</text>
</comment>
<gene>
    <name evidence="1" type="ORF">B5F17_00455</name>
</gene>
<reference evidence="2" key="1">
    <citation type="submission" date="2017-04" db="EMBL/GenBank/DDBJ databases">
        <title>Function of individual gut microbiota members based on whole genome sequencing of pure cultures obtained from chicken caecum.</title>
        <authorList>
            <person name="Medvecky M."/>
            <person name="Cejkova D."/>
            <person name="Polansky O."/>
            <person name="Karasova D."/>
            <person name="Kubasova T."/>
            <person name="Cizek A."/>
            <person name="Rychlik I."/>
        </authorList>
    </citation>
    <scope>NUCLEOTIDE SEQUENCE [LARGE SCALE GENOMIC DNA]</scope>
    <source>
        <strain evidence="2">An180</strain>
    </source>
</reference>
<dbReference type="InterPro" id="IPR029057">
    <property type="entry name" value="PRTase-like"/>
</dbReference>
<dbReference type="EMBL" id="NFKK01000001">
    <property type="protein sequence ID" value="OUP54403.1"/>
    <property type="molecule type" value="Genomic_DNA"/>
</dbReference>
<proteinExistence type="predicted"/>
<accession>A0A1Y4LCF8</accession>
<dbReference type="RefSeq" id="WP_016148331.1">
    <property type="nucleotide sequence ID" value="NZ_CABKSA010000002.1"/>
</dbReference>
<dbReference type="SUPFAM" id="SSF53271">
    <property type="entry name" value="PRTase-like"/>
    <property type="match status" value="1"/>
</dbReference>
<evidence type="ECO:0008006" key="3">
    <source>
        <dbReference type="Google" id="ProtNLM"/>
    </source>
</evidence>